<evidence type="ECO:0008006" key="8">
    <source>
        <dbReference type="Google" id="ProtNLM"/>
    </source>
</evidence>
<feature type="transmembrane region" description="Helical" evidence="5">
    <location>
        <begin position="189"/>
        <end position="211"/>
    </location>
</feature>
<comment type="subcellular location">
    <subcellularLocation>
        <location evidence="1">Membrane</location>
        <topology evidence="1">Multi-pass membrane protein</topology>
    </subcellularLocation>
</comment>
<name>A0A2T3YQ64_TRIA4</name>
<dbReference type="AlphaFoldDB" id="A0A2T3YQ64"/>
<feature type="transmembrane region" description="Helical" evidence="5">
    <location>
        <begin position="35"/>
        <end position="55"/>
    </location>
</feature>
<proteinExistence type="predicted"/>
<dbReference type="EMBL" id="KZ679324">
    <property type="protein sequence ID" value="PTB34712.1"/>
    <property type="molecule type" value="Genomic_DNA"/>
</dbReference>
<dbReference type="SUPFAM" id="SSF103473">
    <property type="entry name" value="MFS general substrate transporter"/>
    <property type="match status" value="1"/>
</dbReference>
<dbReference type="OrthoDB" id="194139at2759"/>
<keyword evidence="2 5" id="KW-0812">Transmembrane</keyword>
<dbReference type="Proteomes" id="UP000240493">
    <property type="component" value="Unassembled WGS sequence"/>
</dbReference>
<dbReference type="CDD" id="cd06174">
    <property type="entry name" value="MFS"/>
    <property type="match status" value="1"/>
</dbReference>
<accession>A0A2T3YQ64</accession>
<protein>
    <recommendedName>
        <fullName evidence="8">Major facilitator superfamily (MFS) profile domain-containing protein</fullName>
    </recommendedName>
</protein>
<dbReference type="Gene3D" id="1.20.1250.20">
    <property type="entry name" value="MFS general substrate transporter like domains"/>
    <property type="match status" value="1"/>
</dbReference>
<dbReference type="STRING" id="1042311.A0A2T3YQ64"/>
<dbReference type="InterPro" id="IPR036259">
    <property type="entry name" value="MFS_trans_sf"/>
</dbReference>
<keyword evidence="4 5" id="KW-0472">Membrane</keyword>
<dbReference type="PANTHER" id="PTHR23507:SF1">
    <property type="entry name" value="FI18259P1-RELATED"/>
    <property type="match status" value="1"/>
</dbReference>
<evidence type="ECO:0000256" key="4">
    <source>
        <dbReference type="ARBA" id="ARBA00023136"/>
    </source>
</evidence>
<sequence>MASSQDGEQAPLLRATHHVDDAREPVVGNAPISRLAIIVQCLLLLFFVGIGKTLIIRPINQIQEDILCHKPNMNDTHVLDNYACEDNELSLLRSWIIAFESFMSFLAAAPCGMAADTYGRKRVLQLSIAGIILAQAFDAVICCFPEQFPIQLVGLKGIWTLIGGGGTILSAMIFTIASDISLDTQRSTMFFYLTAAAISSELLSYPVLLALTYAGNWVSIYAGFGCLIASFLITLSLPETLVPDLRSGGPMIVSDTSIPSFNNFRLTQFLTSMVVLIHRTFSENKKLGMLIVFCVFTTTGNNVALLVTQQSSQRPDSADIPIFISIFWSSILKVVLLTMILPLTSRLLIKKLRFSPMRKDISISRASVVALVAGSLGIAIAKRFQSPIVIAAIYVYALGCGYSPAMHSLLGHLSGGHHIGMLYATIGAMQSIGTYIAGLMFGISVEIVPFIFIFLFLAVVAGTLFCLQLEETEQGELIWIDLDYLESHSN</sequence>
<feature type="transmembrane region" description="Helical" evidence="5">
    <location>
        <begin position="289"/>
        <end position="308"/>
    </location>
</feature>
<reference evidence="6 7" key="1">
    <citation type="submission" date="2016-07" db="EMBL/GenBank/DDBJ databases">
        <title>Multiple horizontal gene transfer events from other fungi enriched the ability of initially mycotrophic Trichoderma (Ascomycota) to feed on dead plant biomass.</title>
        <authorList>
            <consortium name="DOE Joint Genome Institute"/>
            <person name="Aerts A."/>
            <person name="Atanasova L."/>
            <person name="Chenthamara K."/>
            <person name="Zhang J."/>
            <person name="Grujic M."/>
            <person name="Henrissat B."/>
            <person name="Kuo A."/>
            <person name="Salamov A."/>
            <person name="Lipzen A."/>
            <person name="Labutti K."/>
            <person name="Barry K."/>
            <person name="Miao Y."/>
            <person name="Rahimi M.J."/>
            <person name="Shen Q."/>
            <person name="Grigoriev I.V."/>
            <person name="Kubicek C.P."/>
            <person name="Druzhinina I.S."/>
        </authorList>
    </citation>
    <scope>NUCLEOTIDE SEQUENCE [LARGE SCALE GENOMIC DNA]</scope>
    <source>
        <strain evidence="6 7">CBS 433.97</strain>
    </source>
</reference>
<keyword evidence="3 5" id="KW-1133">Transmembrane helix</keyword>
<feature type="transmembrane region" description="Helical" evidence="5">
    <location>
        <begin position="95"/>
        <end position="115"/>
    </location>
</feature>
<keyword evidence="7" id="KW-1185">Reference proteome</keyword>
<evidence type="ECO:0000313" key="7">
    <source>
        <dbReference type="Proteomes" id="UP000240493"/>
    </source>
</evidence>
<gene>
    <name evidence="6" type="ORF">M441DRAFT_206083</name>
</gene>
<dbReference type="GO" id="GO:0016020">
    <property type="term" value="C:membrane"/>
    <property type="evidence" value="ECO:0007669"/>
    <property type="project" value="UniProtKB-SubCell"/>
</dbReference>
<evidence type="ECO:0000256" key="1">
    <source>
        <dbReference type="ARBA" id="ARBA00004141"/>
    </source>
</evidence>
<feature type="transmembrane region" description="Helical" evidence="5">
    <location>
        <begin position="127"/>
        <end position="145"/>
    </location>
</feature>
<evidence type="ECO:0000256" key="3">
    <source>
        <dbReference type="ARBA" id="ARBA00022989"/>
    </source>
</evidence>
<feature type="transmembrane region" description="Helical" evidence="5">
    <location>
        <begin position="447"/>
        <end position="467"/>
    </location>
</feature>
<evidence type="ECO:0000313" key="6">
    <source>
        <dbReference type="EMBL" id="PTB34712.1"/>
    </source>
</evidence>
<evidence type="ECO:0000256" key="5">
    <source>
        <dbReference type="SAM" id="Phobius"/>
    </source>
</evidence>
<feature type="transmembrane region" description="Helical" evidence="5">
    <location>
        <begin position="157"/>
        <end position="177"/>
    </location>
</feature>
<organism evidence="6 7">
    <name type="scientific">Trichoderma asperellum (strain ATCC 204424 / CBS 433.97 / NBRC 101777)</name>
    <dbReference type="NCBI Taxonomy" id="1042311"/>
    <lineage>
        <taxon>Eukaryota</taxon>
        <taxon>Fungi</taxon>
        <taxon>Dikarya</taxon>
        <taxon>Ascomycota</taxon>
        <taxon>Pezizomycotina</taxon>
        <taxon>Sordariomycetes</taxon>
        <taxon>Hypocreomycetidae</taxon>
        <taxon>Hypocreales</taxon>
        <taxon>Hypocreaceae</taxon>
        <taxon>Trichoderma</taxon>
    </lineage>
</organism>
<feature type="transmembrane region" description="Helical" evidence="5">
    <location>
        <begin position="387"/>
        <end position="410"/>
    </location>
</feature>
<feature type="transmembrane region" description="Helical" evidence="5">
    <location>
        <begin position="422"/>
        <end position="441"/>
    </location>
</feature>
<feature type="transmembrane region" description="Helical" evidence="5">
    <location>
        <begin position="218"/>
        <end position="237"/>
    </location>
</feature>
<dbReference type="PANTHER" id="PTHR23507">
    <property type="entry name" value="ZGC:174356"/>
    <property type="match status" value="1"/>
</dbReference>
<dbReference type="GO" id="GO:0022857">
    <property type="term" value="F:transmembrane transporter activity"/>
    <property type="evidence" value="ECO:0007669"/>
    <property type="project" value="TreeGrafter"/>
</dbReference>
<feature type="transmembrane region" description="Helical" evidence="5">
    <location>
        <begin position="320"/>
        <end position="341"/>
    </location>
</feature>
<evidence type="ECO:0000256" key="2">
    <source>
        <dbReference type="ARBA" id="ARBA00022692"/>
    </source>
</evidence>
<feature type="transmembrane region" description="Helical" evidence="5">
    <location>
        <begin position="362"/>
        <end position="381"/>
    </location>
</feature>